<accession>A0A1F7IB28</accession>
<dbReference type="AlphaFoldDB" id="A0A1F7IB28"/>
<reference evidence="1 2" key="1">
    <citation type="journal article" date="2016" name="Nat. Commun.">
        <title>Thousands of microbial genomes shed light on interconnected biogeochemical processes in an aquifer system.</title>
        <authorList>
            <person name="Anantharaman K."/>
            <person name="Brown C.T."/>
            <person name="Hug L.A."/>
            <person name="Sharon I."/>
            <person name="Castelle C.J."/>
            <person name="Probst A.J."/>
            <person name="Thomas B.C."/>
            <person name="Singh A."/>
            <person name="Wilkins M.J."/>
            <person name="Karaoz U."/>
            <person name="Brodie E.L."/>
            <person name="Williams K.H."/>
            <person name="Hubbard S.S."/>
            <person name="Banfield J.F."/>
        </authorList>
    </citation>
    <scope>NUCLEOTIDE SEQUENCE [LARGE SCALE GENOMIC DNA]</scope>
</reference>
<comment type="caution">
    <text evidence="1">The sequence shown here is derived from an EMBL/GenBank/DDBJ whole genome shotgun (WGS) entry which is preliminary data.</text>
</comment>
<evidence type="ECO:0000313" key="1">
    <source>
        <dbReference type="EMBL" id="OGK40564.1"/>
    </source>
</evidence>
<sequence>MTINPTELIDLLPLTYALGFIVFSMIEVEISKRLLYGLRRKEQLSISPIITVKSDNKQIIEIIDKTTRRVITEFHVKDLTKKKKRAYISYQGKNVARLEESNKKQNFKIKDIDLFANYSPENY</sequence>
<dbReference type="EMBL" id="MGAF01000031">
    <property type="protein sequence ID" value="OGK40564.1"/>
    <property type="molecule type" value="Genomic_DNA"/>
</dbReference>
<gene>
    <name evidence="1" type="ORF">A3A74_00350</name>
</gene>
<dbReference type="Proteomes" id="UP000179270">
    <property type="component" value="Unassembled WGS sequence"/>
</dbReference>
<proteinExistence type="predicted"/>
<name>A0A1F7IB28_9BACT</name>
<protein>
    <submittedName>
        <fullName evidence="1">Uncharacterized protein</fullName>
    </submittedName>
</protein>
<evidence type="ECO:0000313" key="2">
    <source>
        <dbReference type="Proteomes" id="UP000179270"/>
    </source>
</evidence>
<organism evidence="1 2">
    <name type="scientific">Candidatus Roizmanbacteria bacterium RIFCSPLOWO2_01_FULL_35_13</name>
    <dbReference type="NCBI Taxonomy" id="1802055"/>
    <lineage>
        <taxon>Bacteria</taxon>
        <taxon>Candidatus Roizmaniibacteriota</taxon>
    </lineage>
</organism>